<dbReference type="InterPro" id="IPR013538">
    <property type="entry name" value="ASHA1/2-like_C"/>
</dbReference>
<accession>A0A221WC92</accession>
<dbReference type="InterPro" id="IPR023393">
    <property type="entry name" value="START-like_dom_sf"/>
</dbReference>
<dbReference type="Pfam" id="PF08327">
    <property type="entry name" value="AHSA1"/>
    <property type="match status" value="1"/>
</dbReference>
<evidence type="ECO:0000256" key="1">
    <source>
        <dbReference type="ARBA" id="ARBA00006817"/>
    </source>
</evidence>
<protein>
    <recommendedName>
        <fullName evidence="2">Activator of Hsp90 ATPase homologue 1/2-like C-terminal domain-containing protein</fullName>
    </recommendedName>
</protein>
<evidence type="ECO:0000313" key="4">
    <source>
        <dbReference type="Proteomes" id="UP000204221"/>
    </source>
</evidence>
<keyword evidence="4" id="KW-1185">Reference proteome</keyword>
<evidence type="ECO:0000259" key="2">
    <source>
        <dbReference type="Pfam" id="PF08327"/>
    </source>
</evidence>
<feature type="domain" description="Activator of Hsp90 ATPase homologue 1/2-like C-terminal" evidence="2">
    <location>
        <begin position="23"/>
        <end position="141"/>
    </location>
</feature>
<sequence>MLTASGTTDDGRFRLRFERDLHHPPATVWRALTEVDELRRWFVDMLDYERTVFAATPGAELRFVPRAEYAGLPVGLGVVTEAEPPRLLEYTWGDETLRWELTGDGSGGCRLVFTAVFPYRGDAAPNAAGWHVGLERLVAILDGREYDLSGLTELEADYARLFA</sequence>
<dbReference type="Proteomes" id="UP000204221">
    <property type="component" value="Chromosome"/>
</dbReference>
<evidence type="ECO:0000313" key="3">
    <source>
        <dbReference type="EMBL" id="ASO22897.1"/>
    </source>
</evidence>
<organism evidence="3 4">
    <name type="scientific">Actinoalloteichus hoggarensis</name>
    <dbReference type="NCBI Taxonomy" id="1470176"/>
    <lineage>
        <taxon>Bacteria</taxon>
        <taxon>Bacillati</taxon>
        <taxon>Actinomycetota</taxon>
        <taxon>Actinomycetes</taxon>
        <taxon>Pseudonocardiales</taxon>
        <taxon>Pseudonocardiaceae</taxon>
        <taxon>Actinoalloteichus</taxon>
    </lineage>
</organism>
<name>A0A221WC92_9PSEU</name>
<dbReference type="RefSeq" id="WP_245856460.1">
    <property type="nucleotide sequence ID" value="NZ_CP022521.1"/>
</dbReference>
<dbReference type="EMBL" id="CP022521">
    <property type="protein sequence ID" value="ASO22897.1"/>
    <property type="molecule type" value="Genomic_DNA"/>
</dbReference>
<gene>
    <name evidence="3" type="ORF">AHOG_26475</name>
</gene>
<dbReference type="AlphaFoldDB" id="A0A221WC92"/>
<comment type="similarity">
    <text evidence="1">Belongs to the AHA1 family.</text>
</comment>
<dbReference type="SUPFAM" id="SSF55961">
    <property type="entry name" value="Bet v1-like"/>
    <property type="match status" value="1"/>
</dbReference>
<dbReference type="KEGG" id="ahg:AHOG_26475"/>
<proteinExistence type="inferred from homology"/>
<reference evidence="3 4" key="1">
    <citation type="submission" date="2017-07" db="EMBL/GenBank/DDBJ databases">
        <title>Complete genome sequence of Actinoalloteichus hoggarensis DSM 45943, type strain of Actinoalloteichus hoggarensis.</title>
        <authorList>
            <person name="Ruckert C."/>
            <person name="Nouioui I."/>
            <person name="Willmese J."/>
            <person name="van Wezel G."/>
            <person name="Klenk H.-P."/>
            <person name="Kalinowski J."/>
            <person name="Zotchev S.B."/>
        </authorList>
    </citation>
    <scope>NUCLEOTIDE SEQUENCE [LARGE SCALE GENOMIC DNA]</scope>
    <source>
        <strain evidence="3 4">DSM 45943</strain>
    </source>
</reference>
<dbReference type="Gene3D" id="3.30.530.20">
    <property type="match status" value="1"/>
</dbReference>